<protein>
    <submittedName>
        <fullName evidence="2">Uncharacterized protein</fullName>
    </submittedName>
</protein>
<reference evidence="2 3" key="1">
    <citation type="submission" date="2016-03" db="EMBL/GenBank/DDBJ databases">
        <authorList>
            <person name="Ploux O."/>
        </authorList>
    </citation>
    <scope>NUCLEOTIDE SEQUENCE [LARGE SCALE GENOMIC DNA]</scope>
    <source>
        <strain evidence="2 3">UAMH 11012</strain>
    </source>
</reference>
<dbReference type="AlphaFoldDB" id="A0A1L7XA44"/>
<sequence>MCLVQIEKFYPRCGHSKACRQEEVQPDCTRKKLAFKMVTDDGPCNRCAVRAAEDASSSTPESVESTQESAEPKLLENKDAKRMWKIRYSKFEKWLKACQTTISRTLRHKTFRIGQSRVVSPALRIVPRNHIRTAFVVTAAEDQELLGMRPVVEVDTGIMAEIRALGRTIRKGLVVPGMAGIGSPRHHCTWDFDASIFVLELILAEAVLVENIH</sequence>
<evidence type="ECO:0000313" key="2">
    <source>
        <dbReference type="EMBL" id="CZR61856.1"/>
    </source>
</evidence>
<name>A0A1L7XA44_9HELO</name>
<accession>A0A1L7XA44</accession>
<proteinExistence type="predicted"/>
<evidence type="ECO:0000313" key="3">
    <source>
        <dbReference type="Proteomes" id="UP000184330"/>
    </source>
</evidence>
<feature type="compositionally biased region" description="Polar residues" evidence="1">
    <location>
        <begin position="55"/>
        <end position="69"/>
    </location>
</feature>
<keyword evidence="3" id="KW-1185">Reference proteome</keyword>
<organism evidence="2 3">
    <name type="scientific">Phialocephala subalpina</name>
    <dbReference type="NCBI Taxonomy" id="576137"/>
    <lineage>
        <taxon>Eukaryota</taxon>
        <taxon>Fungi</taxon>
        <taxon>Dikarya</taxon>
        <taxon>Ascomycota</taxon>
        <taxon>Pezizomycotina</taxon>
        <taxon>Leotiomycetes</taxon>
        <taxon>Helotiales</taxon>
        <taxon>Mollisiaceae</taxon>
        <taxon>Phialocephala</taxon>
        <taxon>Phialocephala fortinii species complex</taxon>
    </lineage>
</organism>
<dbReference type="Proteomes" id="UP000184330">
    <property type="component" value="Unassembled WGS sequence"/>
</dbReference>
<gene>
    <name evidence="2" type="ORF">PAC_11753</name>
</gene>
<feature type="region of interest" description="Disordered" evidence="1">
    <location>
        <begin position="55"/>
        <end position="74"/>
    </location>
</feature>
<evidence type="ECO:0000256" key="1">
    <source>
        <dbReference type="SAM" id="MobiDB-lite"/>
    </source>
</evidence>
<dbReference type="EMBL" id="FJOG01000019">
    <property type="protein sequence ID" value="CZR61856.1"/>
    <property type="molecule type" value="Genomic_DNA"/>
</dbReference>